<dbReference type="Pfam" id="PF17389">
    <property type="entry name" value="Bac_rhamnosid6H"/>
    <property type="match status" value="1"/>
</dbReference>
<evidence type="ECO:0000256" key="3">
    <source>
        <dbReference type="ARBA" id="ARBA00022801"/>
    </source>
</evidence>
<protein>
    <recommendedName>
        <fullName evidence="2">alpha-L-rhamnosidase</fullName>
        <ecNumber evidence="2">3.2.1.40</ecNumber>
    </recommendedName>
</protein>
<sequence length="931" mass="101387">MLSDSNHGGGAAPVPDGRIRILVNDRVNPVALEPYEVPRVRWRLDPMLAGDDSVCSARVIVADRPNPDMGNGFSRDSVFTWESGIRPIDELNGAALPEVPMGPSERYWLRVELLDAREQVVFRSRAATLGTGPGSRWSAQAIWTERDESSQAQNRTQNEGGNAWGWAFLRGVVALPAKPVRWATLNATASSTRPARQFVYRLWMNGAFQGCGPVFPLGDEARYDGYDVGGILQPGGDNFIGVIAYATSDQRFAAQLDVCFEDGQVEHYGTDASWKALPGGAAFPDSASIGTGYYRAPAEDIDLSFYPGGLSTAGFDDRDWPPARVKEPFDHCLASPVDSLQTSYLHPKDIRRATPKSVLLDFGSVVMGGIRLRATLSGGMDLLIRYGEVVQDDDRVRYHLSAGNVYEDRWRMAAGEHVAETWGIRVFRYAELSCEEPGEAWEELVSAVAAGQVEAAALLTPAIDTHADFRSSRPVLDRVWKLGRDTVTRLNANIYVDSWTRERAPYEADAWIQQRAHQALDDAPSVGRYTVDYLVGNRTWPTEWPLYSILAVHDAWMSTGDLGQMRSRYRRLCSLLPFRYLDRESGLVVKEPGQSSQMDGDLVDWPESERDGYLFGRVNTVVNALSSRAFADMADMAKALGRHGDAVLFARVASRMRAAINDCLYDLSAGAYWDGLDHGPSGRPLAHHSLHASAFALAFAEPPRGRIERVGDFLRGRGMACSVYVAAVYLDGLYRSGLGADATALISATTGLRTWNHMLDQGSGGTMEAWDPCLKPNTTYSHPWAASPVYLLPFGLMGIRPLEPGYRSLACIPQPGNLEQASVVLPLPRGDLSVSYQTSGPVRTAGGRTSLSGIRMELDLPQGCRAHLVLPPMIGVCAGQEVVVTVDGVDAVVKAEGDGLVLGRTVCPRGSLPLEPLGAGTHTVSVCSPST</sequence>
<dbReference type="InterPro" id="IPR035398">
    <property type="entry name" value="Bac_rhamnosid_C"/>
</dbReference>
<dbReference type="InterPro" id="IPR035396">
    <property type="entry name" value="Bac_rhamnosid6H"/>
</dbReference>
<dbReference type="GO" id="GO:0030596">
    <property type="term" value="F:alpha-L-rhamnosidase activity"/>
    <property type="evidence" value="ECO:0007669"/>
    <property type="project" value="UniProtKB-EC"/>
</dbReference>
<dbReference type="InterPro" id="IPR008928">
    <property type="entry name" value="6-hairpin_glycosidase_sf"/>
</dbReference>
<organism evidence="7 8">
    <name type="scientific">Bifidobacterium coryneforme</name>
    <dbReference type="NCBI Taxonomy" id="1687"/>
    <lineage>
        <taxon>Bacteria</taxon>
        <taxon>Bacillati</taxon>
        <taxon>Actinomycetota</taxon>
        <taxon>Actinomycetes</taxon>
        <taxon>Bifidobacteriales</taxon>
        <taxon>Bifidobacteriaceae</taxon>
        <taxon>Bifidobacterium</taxon>
    </lineage>
</organism>
<dbReference type="Proteomes" id="UP000033652">
    <property type="component" value="Unassembled WGS sequence"/>
</dbReference>
<evidence type="ECO:0000256" key="1">
    <source>
        <dbReference type="ARBA" id="ARBA00001445"/>
    </source>
</evidence>
<evidence type="ECO:0000259" key="5">
    <source>
        <dbReference type="Pfam" id="PF17389"/>
    </source>
</evidence>
<dbReference type="PANTHER" id="PTHR33307">
    <property type="entry name" value="ALPHA-RHAMNOSIDASE (EUROFUNG)"/>
    <property type="match status" value="1"/>
</dbReference>
<feature type="domain" description="Alpha-L-rhamnosidase six-hairpin glycosidase" evidence="5">
    <location>
        <begin position="467"/>
        <end position="789"/>
    </location>
</feature>
<dbReference type="InterPro" id="IPR016007">
    <property type="entry name" value="Alpha_rhamnosid"/>
</dbReference>
<dbReference type="Pfam" id="PF05592">
    <property type="entry name" value="Bac_rhamnosid"/>
    <property type="match status" value="1"/>
</dbReference>
<dbReference type="Gene3D" id="2.60.120.260">
    <property type="entry name" value="Galactose-binding domain-like"/>
    <property type="match status" value="2"/>
</dbReference>
<evidence type="ECO:0000313" key="8">
    <source>
        <dbReference type="Proteomes" id="UP000033652"/>
    </source>
</evidence>
<dbReference type="InterPro" id="IPR008902">
    <property type="entry name" value="Rhamnosid_concanavalin"/>
</dbReference>
<evidence type="ECO:0000259" key="4">
    <source>
        <dbReference type="Pfam" id="PF05592"/>
    </source>
</evidence>
<dbReference type="Gene3D" id="2.60.420.10">
    <property type="entry name" value="Maltose phosphorylase, domain 3"/>
    <property type="match status" value="1"/>
</dbReference>
<accession>A0ABD4ABG2</accession>
<gene>
    <name evidence="7" type="ORF">JF68_11690</name>
</gene>
<feature type="domain" description="Alpha-L-rhamnosidase C-terminal" evidence="6">
    <location>
        <begin position="798"/>
        <end position="876"/>
    </location>
</feature>
<dbReference type="InterPro" id="IPR012341">
    <property type="entry name" value="6hp_glycosidase-like_sf"/>
</dbReference>
<evidence type="ECO:0000259" key="6">
    <source>
        <dbReference type="Pfam" id="PF17390"/>
    </source>
</evidence>
<dbReference type="RefSeq" id="WP_052689997.1">
    <property type="nucleotide sequence ID" value="NZ_KQ033865.1"/>
</dbReference>
<dbReference type="PANTHER" id="PTHR33307:SF6">
    <property type="entry name" value="ALPHA-RHAMNOSIDASE (EUROFUNG)-RELATED"/>
    <property type="match status" value="1"/>
</dbReference>
<dbReference type="EMBL" id="JXBX01000010">
    <property type="protein sequence ID" value="KJY52718.1"/>
    <property type="molecule type" value="Genomic_DNA"/>
</dbReference>
<name>A0ABD4ABG2_9BIFI</name>
<dbReference type="Pfam" id="PF17390">
    <property type="entry name" value="Bac_rhamnosid_C"/>
    <property type="match status" value="1"/>
</dbReference>
<evidence type="ECO:0000256" key="2">
    <source>
        <dbReference type="ARBA" id="ARBA00012652"/>
    </source>
</evidence>
<evidence type="ECO:0000313" key="7">
    <source>
        <dbReference type="EMBL" id="KJY52718.1"/>
    </source>
</evidence>
<reference evidence="7 8" key="1">
    <citation type="submission" date="2014-12" db="EMBL/GenBank/DDBJ databases">
        <title>Comparative genomics of the lactic acid bacteria isolated from the honey bee gut.</title>
        <authorList>
            <person name="Ellegaard K.M."/>
            <person name="Tamarit D."/>
            <person name="Javelind E."/>
            <person name="Olofsson T."/>
            <person name="Andersson S.G."/>
            <person name="Vasquez A."/>
        </authorList>
    </citation>
    <scope>NUCLEOTIDE SEQUENCE [LARGE SCALE GENOMIC DNA]</scope>
    <source>
        <strain evidence="7 8">Bma6</strain>
    </source>
</reference>
<proteinExistence type="predicted"/>
<dbReference type="AlphaFoldDB" id="A0ABD4ABG2"/>
<feature type="domain" description="Alpha-L-rhamnosidase concanavalin-like" evidence="4">
    <location>
        <begin position="352"/>
        <end position="435"/>
    </location>
</feature>
<comment type="catalytic activity">
    <reaction evidence="1">
        <text>Hydrolysis of terminal non-reducing alpha-L-rhamnose residues in alpha-L-rhamnosides.</text>
        <dbReference type="EC" id="3.2.1.40"/>
    </reaction>
</comment>
<keyword evidence="3" id="KW-0378">Hydrolase</keyword>
<comment type="caution">
    <text evidence="7">The sequence shown here is derived from an EMBL/GenBank/DDBJ whole genome shotgun (WGS) entry which is preliminary data.</text>
</comment>
<dbReference type="SUPFAM" id="SSF48208">
    <property type="entry name" value="Six-hairpin glycosidases"/>
    <property type="match status" value="1"/>
</dbReference>
<dbReference type="EC" id="3.2.1.40" evidence="2"/>
<dbReference type="Gene3D" id="1.50.10.10">
    <property type="match status" value="1"/>
</dbReference>